<dbReference type="EMBL" id="CAJVQB010000788">
    <property type="protein sequence ID" value="CAG8507347.1"/>
    <property type="molecule type" value="Genomic_DNA"/>
</dbReference>
<name>A0ABM8W2D6_GIGMA</name>
<accession>A0ABM8W2D6</accession>
<organism evidence="1 2">
    <name type="scientific">Gigaspora margarita</name>
    <dbReference type="NCBI Taxonomy" id="4874"/>
    <lineage>
        <taxon>Eukaryota</taxon>
        <taxon>Fungi</taxon>
        <taxon>Fungi incertae sedis</taxon>
        <taxon>Mucoromycota</taxon>
        <taxon>Glomeromycotina</taxon>
        <taxon>Glomeromycetes</taxon>
        <taxon>Diversisporales</taxon>
        <taxon>Gigasporaceae</taxon>
        <taxon>Gigaspora</taxon>
    </lineage>
</organism>
<protein>
    <submittedName>
        <fullName evidence="1">5326_t:CDS:1</fullName>
    </submittedName>
</protein>
<feature type="non-terminal residue" evidence="1">
    <location>
        <position position="80"/>
    </location>
</feature>
<dbReference type="Proteomes" id="UP000789901">
    <property type="component" value="Unassembled WGS sequence"/>
</dbReference>
<gene>
    <name evidence="1" type="ORF">GMARGA_LOCUS2504</name>
</gene>
<sequence length="80" mass="9344">MPKDQFQGSIVQSMNIGIKNYRIDRIILVSKMDNKKKDKKISEVEDMNKYMDIAKSGDNKINNLLFNPEESVFFKNKSNQ</sequence>
<keyword evidence="2" id="KW-1185">Reference proteome</keyword>
<comment type="caution">
    <text evidence="1">The sequence shown here is derived from an EMBL/GenBank/DDBJ whole genome shotgun (WGS) entry which is preliminary data.</text>
</comment>
<proteinExistence type="predicted"/>
<evidence type="ECO:0000313" key="1">
    <source>
        <dbReference type="EMBL" id="CAG8507347.1"/>
    </source>
</evidence>
<reference evidence="1 2" key="1">
    <citation type="submission" date="2021-06" db="EMBL/GenBank/DDBJ databases">
        <authorList>
            <person name="Kallberg Y."/>
            <person name="Tangrot J."/>
            <person name="Rosling A."/>
        </authorList>
    </citation>
    <scope>NUCLEOTIDE SEQUENCE [LARGE SCALE GENOMIC DNA]</scope>
    <source>
        <strain evidence="1 2">120-4 pot B 10/14</strain>
    </source>
</reference>
<evidence type="ECO:0000313" key="2">
    <source>
        <dbReference type="Proteomes" id="UP000789901"/>
    </source>
</evidence>